<dbReference type="GO" id="GO:0004674">
    <property type="term" value="F:protein serine/threonine kinase activity"/>
    <property type="evidence" value="ECO:0007669"/>
    <property type="project" value="TreeGrafter"/>
</dbReference>
<organism evidence="4 5">
    <name type="scientific">Durio zibethinus</name>
    <name type="common">Durian</name>
    <dbReference type="NCBI Taxonomy" id="66656"/>
    <lineage>
        <taxon>Eukaryota</taxon>
        <taxon>Viridiplantae</taxon>
        <taxon>Streptophyta</taxon>
        <taxon>Embryophyta</taxon>
        <taxon>Tracheophyta</taxon>
        <taxon>Spermatophyta</taxon>
        <taxon>Magnoliopsida</taxon>
        <taxon>eudicotyledons</taxon>
        <taxon>Gunneridae</taxon>
        <taxon>Pentapetalae</taxon>
        <taxon>rosids</taxon>
        <taxon>malvids</taxon>
        <taxon>Malvales</taxon>
        <taxon>Malvaceae</taxon>
        <taxon>Helicteroideae</taxon>
        <taxon>Durio</taxon>
    </lineage>
</organism>
<dbReference type="Pfam" id="PF00069">
    <property type="entry name" value="Pkinase"/>
    <property type="match status" value="1"/>
</dbReference>
<evidence type="ECO:0000256" key="2">
    <source>
        <dbReference type="ARBA" id="ARBA00022840"/>
    </source>
</evidence>
<dbReference type="GO" id="GO:0005737">
    <property type="term" value="C:cytoplasm"/>
    <property type="evidence" value="ECO:0007669"/>
    <property type="project" value="TreeGrafter"/>
</dbReference>
<dbReference type="SUPFAM" id="SSF56112">
    <property type="entry name" value="Protein kinase-like (PK-like)"/>
    <property type="match status" value="1"/>
</dbReference>
<dbReference type="Gene3D" id="1.10.510.10">
    <property type="entry name" value="Transferase(Phosphotransferase) domain 1"/>
    <property type="match status" value="1"/>
</dbReference>
<dbReference type="GO" id="GO:0005524">
    <property type="term" value="F:ATP binding"/>
    <property type="evidence" value="ECO:0007669"/>
    <property type="project" value="UniProtKB-KW"/>
</dbReference>
<dbReference type="AlphaFoldDB" id="A0A6P6AIZ6"/>
<dbReference type="PROSITE" id="PS50011">
    <property type="entry name" value="PROTEIN_KINASE_DOM"/>
    <property type="match status" value="1"/>
</dbReference>
<keyword evidence="4" id="KW-1185">Reference proteome</keyword>
<evidence type="ECO:0000259" key="3">
    <source>
        <dbReference type="PROSITE" id="PS50011"/>
    </source>
</evidence>
<dbReference type="InterPro" id="IPR011009">
    <property type="entry name" value="Kinase-like_dom_sf"/>
</dbReference>
<evidence type="ECO:0000313" key="4">
    <source>
        <dbReference type="Proteomes" id="UP000515121"/>
    </source>
</evidence>
<protein>
    <submittedName>
        <fullName evidence="5">Serine/threonine-protein kinase GRIK2-like</fullName>
    </submittedName>
</protein>
<dbReference type="GeneID" id="111310008"/>
<name>A0A6P6AIZ6_DURZI</name>
<dbReference type="PANTHER" id="PTHR24346:SF53">
    <property type="entry name" value="GEMINIVIRUS REP INTERACTING KINASE 1 ISOFORM 1"/>
    <property type="match status" value="1"/>
</dbReference>
<keyword evidence="1" id="KW-0547">Nucleotide-binding</keyword>
<sequence length="114" mass="12898">MTLLKIWYEIRNVWQFIADTVYHGKAADIWAAGVTLYYMVVGCYPFLADSVPETYNKIVNCPLLLPDELDRGLKELLQCLLCKDPTLRITLDIVAEHPWVIKDGAIVLPKGSCS</sequence>
<evidence type="ECO:0000313" key="5">
    <source>
        <dbReference type="RefSeq" id="XP_022764820.1"/>
    </source>
</evidence>
<dbReference type="PANTHER" id="PTHR24346">
    <property type="entry name" value="MAP/MICROTUBULE AFFINITY-REGULATING KINASE"/>
    <property type="match status" value="1"/>
</dbReference>
<dbReference type="RefSeq" id="XP_022764820.1">
    <property type="nucleotide sequence ID" value="XM_022909085.1"/>
</dbReference>
<keyword evidence="2" id="KW-0067">ATP-binding</keyword>
<accession>A0A6P6AIZ6</accession>
<dbReference type="OrthoDB" id="68483at2759"/>
<evidence type="ECO:0000256" key="1">
    <source>
        <dbReference type="ARBA" id="ARBA00022741"/>
    </source>
</evidence>
<dbReference type="InterPro" id="IPR000719">
    <property type="entry name" value="Prot_kinase_dom"/>
</dbReference>
<reference evidence="5" key="1">
    <citation type="submission" date="2025-08" db="UniProtKB">
        <authorList>
            <consortium name="RefSeq"/>
        </authorList>
    </citation>
    <scope>IDENTIFICATION</scope>
    <source>
        <tissue evidence="5">Fruit stalk</tissue>
    </source>
</reference>
<feature type="domain" description="Protein kinase" evidence="3">
    <location>
        <begin position="1"/>
        <end position="100"/>
    </location>
</feature>
<dbReference type="Proteomes" id="UP000515121">
    <property type="component" value="Unplaced"/>
</dbReference>
<dbReference type="KEGG" id="dzi:111310008"/>
<proteinExistence type="predicted"/>
<gene>
    <name evidence="5" type="primary">LOC111310008</name>
</gene>
<dbReference type="GO" id="GO:0035556">
    <property type="term" value="P:intracellular signal transduction"/>
    <property type="evidence" value="ECO:0007669"/>
    <property type="project" value="TreeGrafter"/>
</dbReference>